<comment type="caution">
    <text evidence="1">The sequence shown here is derived from an EMBL/GenBank/DDBJ whole genome shotgun (WGS) entry which is preliminary data.</text>
</comment>
<evidence type="ECO:0000313" key="1">
    <source>
        <dbReference type="EMBL" id="KAK1443765.1"/>
    </source>
</evidence>
<evidence type="ECO:0000313" key="2">
    <source>
        <dbReference type="Proteomes" id="UP001230268"/>
    </source>
</evidence>
<dbReference type="Proteomes" id="UP001230268">
    <property type="component" value="Unassembled WGS sequence"/>
</dbReference>
<organism evidence="1 2">
    <name type="scientific">Babesia gibsoni</name>
    <dbReference type="NCBI Taxonomy" id="33632"/>
    <lineage>
        <taxon>Eukaryota</taxon>
        <taxon>Sar</taxon>
        <taxon>Alveolata</taxon>
        <taxon>Apicomplexa</taxon>
        <taxon>Aconoidasida</taxon>
        <taxon>Piroplasmida</taxon>
        <taxon>Babesiidae</taxon>
        <taxon>Babesia</taxon>
    </lineage>
</organism>
<accession>A0AAD8LJ88</accession>
<name>A0AAD8LJ88_BABGI</name>
<reference evidence="1" key="1">
    <citation type="submission" date="2023-08" db="EMBL/GenBank/DDBJ databases">
        <title>Draft sequence of the Babesia gibsoni genome.</title>
        <authorList>
            <person name="Yamagishi J.Y."/>
            <person name="Xuan X.X."/>
        </authorList>
    </citation>
    <scope>NUCLEOTIDE SEQUENCE</scope>
    <source>
        <strain evidence="1">Azabu</strain>
    </source>
</reference>
<protein>
    <submittedName>
        <fullName evidence="1">Uncharacterized protein</fullName>
    </submittedName>
</protein>
<proteinExistence type="predicted"/>
<keyword evidence="2" id="KW-1185">Reference proteome</keyword>
<dbReference type="AlphaFoldDB" id="A0AAD8LJ88"/>
<gene>
    <name evidence="1" type="ORF">BgAZ_206410</name>
</gene>
<sequence length="221" mass="25814">MAVPKNKRSKAKVKQRGNIIFFDQLCGNWLRRRDWFYRRLSIQQYLPLCSEGTTNTPRPVFFPGFWSPRFIKVIKMRNVCSLLKSVGCVTPRYTQKSQLQYQRRWLGQAPTGRQLNNVDGSWEEAKKLFYKPALTYGEFAKRVEAFRMFAFWGLVGGVTVDLIMDPPKSQYWSKWNALKMPSRLMDKFGSKPKGDPLPSHPELGNDYMTDAAREYHKVCNL</sequence>
<dbReference type="EMBL" id="JAVEPI010000002">
    <property type="protein sequence ID" value="KAK1443765.1"/>
    <property type="molecule type" value="Genomic_DNA"/>
</dbReference>